<organism evidence="2 3">
    <name type="scientific">Thermoproteota archaeon</name>
    <dbReference type="NCBI Taxonomy" id="2056631"/>
    <lineage>
        <taxon>Archaea</taxon>
        <taxon>Thermoproteota</taxon>
    </lineage>
</organism>
<feature type="non-terminal residue" evidence="2">
    <location>
        <position position="97"/>
    </location>
</feature>
<feature type="domain" description="PIN" evidence="1">
    <location>
        <begin position="3"/>
        <end position="97"/>
    </location>
</feature>
<protein>
    <submittedName>
        <fullName evidence="2">VapC toxin family PIN domain ribonuclease</fullName>
    </submittedName>
</protein>
<reference evidence="2 3" key="1">
    <citation type="submission" date="2018-06" db="EMBL/GenBank/DDBJ databases">
        <title>Extensive metabolic versatility and redundancy in microbially diverse, dynamic hydrothermal sediments.</title>
        <authorList>
            <person name="Dombrowski N."/>
            <person name="Teske A."/>
            <person name="Baker B.J."/>
        </authorList>
    </citation>
    <scope>NUCLEOTIDE SEQUENCE [LARGE SCALE GENOMIC DNA]</scope>
    <source>
        <strain evidence="2">B66_G16</strain>
    </source>
</reference>
<gene>
    <name evidence="2" type="ORF">DRJ31_10975</name>
</gene>
<dbReference type="InterPro" id="IPR002716">
    <property type="entry name" value="PIN_dom"/>
</dbReference>
<dbReference type="InterPro" id="IPR029060">
    <property type="entry name" value="PIN-like_dom_sf"/>
</dbReference>
<dbReference type="Proteomes" id="UP000278475">
    <property type="component" value="Unassembled WGS sequence"/>
</dbReference>
<dbReference type="AlphaFoldDB" id="A0A497ELS6"/>
<dbReference type="EMBL" id="QMQV01000238">
    <property type="protein sequence ID" value="RLE45669.1"/>
    <property type="molecule type" value="Genomic_DNA"/>
</dbReference>
<dbReference type="SUPFAM" id="SSF88723">
    <property type="entry name" value="PIN domain-like"/>
    <property type="match status" value="1"/>
</dbReference>
<name>A0A497ELS6_9CREN</name>
<dbReference type="Pfam" id="PF01850">
    <property type="entry name" value="PIN"/>
    <property type="match status" value="1"/>
</dbReference>
<evidence type="ECO:0000259" key="1">
    <source>
        <dbReference type="Pfam" id="PF01850"/>
    </source>
</evidence>
<evidence type="ECO:0000313" key="3">
    <source>
        <dbReference type="Proteomes" id="UP000278475"/>
    </source>
</evidence>
<proteinExistence type="predicted"/>
<dbReference type="CDD" id="cd09854">
    <property type="entry name" value="PIN_VapC-like"/>
    <property type="match status" value="1"/>
</dbReference>
<evidence type="ECO:0000313" key="2">
    <source>
        <dbReference type="EMBL" id="RLE45669.1"/>
    </source>
</evidence>
<accession>A0A497ELS6</accession>
<sequence>MRFLDANVFIYAYYKPKYKLSEKQRKIKEHAKEIVRRINEGEDVMTTIFHISEVSNILKRALSIEDLYSLLVGLLSLDNIKIIDFTKEDYLGAVELM</sequence>
<dbReference type="Gene3D" id="3.40.50.1010">
    <property type="entry name" value="5'-nuclease"/>
    <property type="match status" value="1"/>
</dbReference>
<comment type="caution">
    <text evidence="2">The sequence shown here is derived from an EMBL/GenBank/DDBJ whole genome shotgun (WGS) entry which is preliminary data.</text>
</comment>